<evidence type="ECO:0000313" key="2">
    <source>
        <dbReference type="EMBL" id="MDQ0360323.1"/>
    </source>
</evidence>
<dbReference type="Proteomes" id="UP001230220">
    <property type="component" value="Unassembled WGS sequence"/>
</dbReference>
<keyword evidence="1" id="KW-1133">Transmembrane helix</keyword>
<evidence type="ECO:0000313" key="3">
    <source>
        <dbReference type="Proteomes" id="UP001230220"/>
    </source>
</evidence>
<reference evidence="2 3" key="1">
    <citation type="submission" date="2023-07" db="EMBL/GenBank/DDBJ databases">
        <title>Genomic Encyclopedia of Type Strains, Phase IV (KMG-IV): sequencing the most valuable type-strain genomes for metagenomic binning, comparative biology and taxonomic classification.</title>
        <authorList>
            <person name="Goeker M."/>
        </authorList>
    </citation>
    <scope>NUCLEOTIDE SEQUENCE [LARGE SCALE GENOMIC DNA]</scope>
    <source>
        <strain evidence="2 3">DSM 16784</strain>
    </source>
</reference>
<name>A0ABU0E0S1_9FIRM</name>
<proteinExistence type="predicted"/>
<evidence type="ECO:0000256" key="1">
    <source>
        <dbReference type="SAM" id="Phobius"/>
    </source>
</evidence>
<dbReference type="EMBL" id="JAUSUR010000001">
    <property type="protein sequence ID" value="MDQ0360323.1"/>
    <property type="molecule type" value="Genomic_DNA"/>
</dbReference>
<gene>
    <name evidence="2" type="ORF">J2S15_001054</name>
</gene>
<keyword evidence="3" id="KW-1185">Reference proteome</keyword>
<feature type="transmembrane region" description="Helical" evidence="1">
    <location>
        <begin position="6"/>
        <end position="24"/>
    </location>
</feature>
<comment type="caution">
    <text evidence="2">The sequence shown here is derived from an EMBL/GenBank/DDBJ whole genome shotgun (WGS) entry which is preliminary data.</text>
</comment>
<accession>A0ABU0E0S1</accession>
<sequence>MLAILGVIGFIIICCYLGGILKVLKEIKELLLNQKND</sequence>
<protein>
    <submittedName>
        <fullName evidence="2">Uncharacterized protein</fullName>
    </submittedName>
</protein>
<organism evidence="2 3">
    <name type="scientific">Breznakia pachnodae</name>
    <dbReference type="NCBI Taxonomy" id="265178"/>
    <lineage>
        <taxon>Bacteria</taxon>
        <taxon>Bacillati</taxon>
        <taxon>Bacillota</taxon>
        <taxon>Erysipelotrichia</taxon>
        <taxon>Erysipelotrichales</taxon>
        <taxon>Erysipelotrichaceae</taxon>
        <taxon>Breznakia</taxon>
    </lineage>
</organism>
<keyword evidence="1" id="KW-0472">Membrane</keyword>
<keyword evidence="1" id="KW-0812">Transmembrane</keyword>